<keyword evidence="11" id="KW-1185">Reference proteome</keyword>
<comment type="catalytic activity">
    <reaction evidence="6">
        <text>N(7)-methyl-GTP + H2O = N(7)-methyl-GMP + diphosphate + H(+)</text>
        <dbReference type="Rhea" id="RHEA:58744"/>
        <dbReference type="ChEBI" id="CHEBI:15377"/>
        <dbReference type="ChEBI" id="CHEBI:15378"/>
        <dbReference type="ChEBI" id="CHEBI:33019"/>
        <dbReference type="ChEBI" id="CHEBI:58285"/>
        <dbReference type="ChEBI" id="CHEBI:87133"/>
    </reaction>
</comment>
<evidence type="ECO:0000256" key="2">
    <source>
        <dbReference type="ARBA" id="ARBA00004496"/>
    </source>
</evidence>
<evidence type="ECO:0000313" key="11">
    <source>
        <dbReference type="Proteomes" id="UP000019140"/>
    </source>
</evidence>
<dbReference type="Pfam" id="PF02545">
    <property type="entry name" value="Maf"/>
    <property type="match status" value="1"/>
</dbReference>
<comment type="subcellular location">
    <subcellularLocation>
        <location evidence="2 9">Cytoplasm</location>
    </subcellularLocation>
</comment>
<dbReference type="InterPro" id="IPR029001">
    <property type="entry name" value="ITPase-like_fam"/>
</dbReference>
<dbReference type="FunFam" id="3.90.950.10:FF:000005">
    <property type="entry name" value="7-methyl-GTP pyrophosphatase"/>
    <property type="match status" value="1"/>
</dbReference>
<accession>W4M1V6</accession>
<comment type="cofactor">
    <cofactor evidence="1 9">
        <name>a divalent metal cation</name>
        <dbReference type="ChEBI" id="CHEBI:60240"/>
    </cofactor>
</comment>
<comment type="catalytic activity">
    <reaction evidence="9">
        <text>UTP + H2O = UMP + diphosphate + H(+)</text>
        <dbReference type="Rhea" id="RHEA:29395"/>
        <dbReference type="ChEBI" id="CHEBI:15377"/>
        <dbReference type="ChEBI" id="CHEBI:15378"/>
        <dbReference type="ChEBI" id="CHEBI:33019"/>
        <dbReference type="ChEBI" id="CHEBI:46398"/>
        <dbReference type="ChEBI" id="CHEBI:57865"/>
        <dbReference type="EC" id="3.6.1.9"/>
    </reaction>
</comment>
<comment type="similarity">
    <text evidence="8">Belongs to the Maf family. YceF subfamily.</text>
</comment>
<dbReference type="HAMAP" id="MF_00528">
    <property type="entry name" value="Maf"/>
    <property type="match status" value="1"/>
</dbReference>
<comment type="catalytic activity">
    <reaction evidence="9">
        <text>dTTP + H2O = dTMP + diphosphate + H(+)</text>
        <dbReference type="Rhea" id="RHEA:28534"/>
        <dbReference type="ChEBI" id="CHEBI:15377"/>
        <dbReference type="ChEBI" id="CHEBI:15378"/>
        <dbReference type="ChEBI" id="CHEBI:33019"/>
        <dbReference type="ChEBI" id="CHEBI:37568"/>
        <dbReference type="ChEBI" id="CHEBI:63528"/>
        <dbReference type="EC" id="3.6.1.9"/>
    </reaction>
</comment>
<evidence type="ECO:0000256" key="4">
    <source>
        <dbReference type="ARBA" id="ARBA00022801"/>
    </source>
</evidence>
<comment type="function">
    <text evidence="9">Nucleoside triphosphate pyrophosphatase that hydrolyzes dTTP and UTP. May have a dual role in cell division arrest and in preventing the incorporation of modified nucleotides into cellular nucleic acids.</text>
</comment>
<dbReference type="PATRIC" id="fig|1429439.4.peg.5183"/>
<dbReference type="HOGENOM" id="CLU_040416_2_1_7"/>
<proteinExistence type="inferred from homology"/>
<dbReference type="AlphaFoldDB" id="W4M1V6"/>
<evidence type="ECO:0000256" key="8">
    <source>
        <dbReference type="ARBA" id="ARBA00060749"/>
    </source>
</evidence>
<keyword evidence="5 9" id="KW-0546">Nucleotide metabolism</keyword>
<dbReference type="GO" id="GO:0036221">
    <property type="term" value="F:UTP diphosphatase activity"/>
    <property type="evidence" value="ECO:0007669"/>
    <property type="project" value="RHEA"/>
</dbReference>
<dbReference type="CDD" id="cd00555">
    <property type="entry name" value="Maf"/>
    <property type="match status" value="1"/>
</dbReference>
<dbReference type="Proteomes" id="UP000019140">
    <property type="component" value="Unassembled WGS sequence"/>
</dbReference>
<evidence type="ECO:0000256" key="1">
    <source>
        <dbReference type="ARBA" id="ARBA00001968"/>
    </source>
</evidence>
<organism evidence="10 11">
    <name type="scientific">Candidatus Entotheonella gemina</name>
    <dbReference type="NCBI Taxonomy" id="1429439"/>
    <lineage>
        <taxon>Bacteria</taxon>
        <taxon>Pseudomonadati</taxon>
        <taxon>Nitrospinota/Tectimicrobiota group</taxon>
        <taxon>Candidatus Tectimicrobiota</taxon>
        <taxon>Candidatus Entotheonellia</taxon>
        <taxon>Candidatus Entotheonellales</taxon>
        <taxon>Candidatus Entotheonellaceae</taxon>
        <taxon>Candidatus Entotheonella</taxon>
    </lineage>
</organism>
<dbReference type="Gene3D" id="3.90.950.10">
    <property type="match status" value="1"/>
</dbReference>
<evidence type="ECO:0000256" key="3">
    <source>
        <dbReference type="ARBA" id="ARBA00022490"/>
    </source>
</evidence>
<dbReference type="PANTHER" id="PTHR43213">
    <property type="entry name" value="BIFUNCTIONAL DTTP/UTP PYROPHOSPHATASE/METHYLTRANSFERASE PROTEIN-RELATED"/>
    <property type="match status" value="1"/>
</dbReference>
<dbReference type="GO" id="GO:0036218">
    <property type="term" value="F:dTTP diphosphatase activity"/>
    <property type="evidence" value="ECO:0007669"/>
    <property type="project" value="RHEA"/>
</dbReference>
<dbReference type="GO" id="GO:0005737">
    <property type="term" value="C:cytoplasm"/>
    <property type="evidence" value="ECO:0007669"/>
    <property type="project" value="UniProtKB-SubCell"/>
</dbReference>
<dbReference type="EMBL" id="AZHX01001294">
    <property type="protein sequence ID" value="ETX04138.1"/>
    <property type="molecule type" value="Genomic_DNA"/>
</dbReference>
<keyword evidence="3 9" id="KW-0963">Cytoplasm</keyword>
<dbReference type="PANTHER" id="PTHR43213:SF5">
    <property type="entry name" value="BIFUNCTIONAL DTTP_UTP PYROPHOSPHATASE_METHYLTRANSFERASE PROTEIN-RELATED"/>
    <property type="match status" value="1"/>
</dbReference>
<evidence type="ECO:0000256" key="9">
    <source>
        <dbReference type="HAMAP-Rule" id="MF_00528"/>
    </source>
</evidence>
<keyword evidence="4 9" id="KW-0378">Hydrolase</keyword>
<feature type="active site" description="Proton acceptor" evidence="9">
    <location>
        <position position="69"/>
    </location>
</feature>
<dbReference type="NCBIfam" id="TIGR00172">
    <property type="entry name" value="maf"/>
    <property type="match status" value="1"/>
</dbReference>
<comment type="similarity">
    <text evidence="9">Belongs to the Maf family. YhdE subfamily.</text>
</comment>
<reference evidence="10 11" key="1">
    <citation type="journal article" date="2014" name="Nature">
        <title>An environmental bacterial taxon with a large and distinct metabolic repertoire.</title>
        <authorList>
            <person name="Wilson M.C."/>
            <person name="Mori T."/>
            <person name="Ruckert C."/>
            <person name="Uria A.R."/>
            <person name="Helf M.J."/>
            <person name="Takada K."/>
            <person name="Gernert C."/>
            <person name="Steffens U.A."/>
            <person name="Heycke N."/>
            <person name="Schmitt S."/>
            <person name="Rinke C."/>
            <person name="Helfrich E.J."/>
            <person name="Brachmann A.O."/>
            <person name="Gurgui C."/>
            <person name="Wakimoto T."/>
            <person name="Kracht M."/>
            <person name="Crusemann M."/>
            <person name="Hentschel U."/>
            <person name="Abe I."/>
            <person name="Matsunaga S."/>
            <person name="Kalinowski J."/>
            <person name="Takeyama H."/>
            <person name="Piel J."/>
        </authorList>
    </citation>
    <scope>NUCLEOTIDE SEQUENCE [LARGE SCALE GENOMIC DNA]</scope>
    <source>
        <strain evidence="11">TSY2</strain>
    </source>
</reference>
<gene>
    <name evidence="10" type="ORF">ETSY2_30555</name>
</gene>
<comment type="caution">
    <text evidence="9">Lacks conserved residue(s) required for the propagation of feature annotation.</text>
</comment>
<evidence type="ECO:0000256" key="5">
    <source>
        <dbReference type="ARBA" id="ARBA00023080"/>
    </source>
</evidence>
<feature type="site" description="Important for substrate specificity" evidence="9">
    <location>
        <position position="70"/>
    </location>
</feature>
<sequence>MSKFILASASPRRQALLSQLGTPFTVLPADIDERHHAGEVPRDYVMRMSRTKAEHVAQQYPEAWVLGADTIVTIDERILGKPKDAADAAAMLRSLSGRVHDVMTGLALVHHGQGYEALETVSTRIYFRSLSEADISTYIAAKKPFDKAGAYAIQDQDGVFVEQYEGCYTNVVGLPLQRTAAMLRDAGFSLSDT</sequence>
<feature type="site" description="Important for substrate specificity" evidence="9">
    <location>
        <position position="12"/>
    </location>
</feature>
<dbReference type="SUPFAM" id="SSF52972">
    <property type="entry name" value="ITPase-like"/>
    <property type="match status" value="1"/>
</dbReference>
<dbReference type="PIRSF" id="PIRSF006305">
    <property type="entry name" value="Maf"/>
    <property type="match status" value="1"/>
</dbReference>
<protein>
    <recommendedName>
        <fullName evidence="9">dTTP/UTP pyrophosphatase</fullName>
        <shortName evidence="9">dTTPase/UTPase</shortName>
        <ecNumber evidence="9">3.6.1.9</ecNumber>
    </recommendedName>
    <alternativeName>
        <fullName evidence="9">Nucleoside triphosphate pyrophosphatase</fullName>
    </alternativeName>
    <alternativeName>
        <fullName evidence="9">Nucleotide pyrophosphatase</fullName>
        <shortName evidence="9">Nucleotide PPase</shortName>
    </alternativeName>
</protein>
<dbReference type="InterPro" id="IPR003697">
    <property type="entry name" value="Maf-like"/>
</dbReference>
<evidence type="ECO:0000256" key="7">
    <source>
        <dbReference type="ARBA" id="ARBA00053369"/>
    </source>
</evidence>
<dbReference type="GO" id="GO:0009117">
    <property type="term" value="P:nucleotide metabolic process"/>
    <property type="evidence" value="ECO:0007669"/>
    <property type="project" value="UniProtKB-KW"/>
</dbReference>
<name>W4M1V6_9BACT</name>
<comment type="caution">
    <text evidence="10">The sequence shown here is derived from an EMBL/GenBank/DDBJ whole genome shotgun (WGS) entry which is preliminary data.</text>
</comment>
<dbReference type="EC" id="3.6.1.9" evidence="9"/>
<comment type="function">
    <text evidence="7">Nucleoside triphosphate pyrophosphatase that hydrolyzes 7-methyl-GTP (m(7)GTP). May have a dual role in cell division arrest and in preventing the incorporation of modified nucleotides into cellular nucleic acids.</text>
</comment>
<evidence type="ECO:0000313" key="10">
    <source>
        <dbReference type="EMBL" id="ETX04138.1"/>
    </source>
</evidence>
<feature type="site" description="Important for substrate specificity" evidence="9">
    <location>
        <position position="154"/>
    </location>
</feature>
<evidence type="ECO:0000256" key="6">
    <source>
        <dbReference type="ARBA" id="ARBA00050213"/>
    </source>
</evidence>